<name>A0A6G1KEB3_9PLEO</name>
<proteinExistence type="predicted"/>
<evidence type="ECO:0000313" key="2">
    <source>
        <dbReference type="Proteomes" id="UP000799428"/>
    </source>
</evidence>
<protein>
    <submittedName>
        <fullName evidence="1">Uncharacterized protein</fullName>
    </submittedName>
</protein>
<evidence type="ECO:0000313" key="1">
    <source>
        <dbReference type="EMBL" id="KAF2711168.1"/>
    </source>
</evidence>
<sequence>MANEEDAHGGGEVDTMISQATFFPIDKLPLELHQEIGKHMAPWPTECVLEIGKHFDSTEVRRLRSEVDLRIIAEIVSREFYNQSRHIRITLTKNRIKQLRKMMDNPNISKRVKHLSLFPAHFPIGRKLYAQLCNKVSRPHSKDLKVKAKELAQKANKITAMYRSNGFLQVMQRLITLPAIERIVIYSEDATTRSIRKQELFVFSVPHSLLAPVRLTLAVCDFDASDTRDDTSHDRTPPCQTLTR</sequence>
<accession>A0A6G1KEB3</accession>
<gene>
    <name evidence="1" type="ORF">K504DRAFT_501094</name>
</gene>
<keyword evidence="2" id="KW-1185">Reference proteome</keyword>
<dbReference type="AlphaFoldDB" id="A0A6G1KEB3"/>
<reference evidence="1" key="1">
    <citation type="journal article" date="2020" name="Stud. Mycol.">
        <title>101 Dothideomycetes genomes: a test case for predicting lifestyles and emergence of pathogens.</title>
        <authorList>
            <person name="Haridas S."/>
            <person name="Albert R."/>
            <person name="Binder M."/>
            <person name="Bloem J."/>
            <person name="Labutti K."/>
            <person name="Salamov A."/>
            <person name="Andreopoulos B."/>
            <person name="Baker S."/>
            <person name="Barry K."/>
            <person name="Bills G."/>
            <person name="Bluhm B."/>
            <person name="Cannon C."/>
            <person name="Castanera R."/>
            <person name="Culley D."/>
            <person name="Daum C."/>
            <person name="Ezra D."/>
            <person name="Gonzalez J."/>
            <person name="Henrissat B."/>
            <person name="Kuo A."/>
            <person name="Liang C."/>
            <person name="Lipzen A."/>
            <person name="Lutzoni F."/>
            <person name="Magnuson J."/>
            <person name="Mondo S."/>
            <person name="Nolan M."/>
            <person name="Ohm R."/>
            <person name="Pangilinan J."/>
            <person name="Park H.-J."/>
            <person name="Ramirez L."/>
            <person name="Alfaro M."/>
            <person name="Sun H."/>
            <person name="Tritt A."/>
            <person name="Yoshinaga Y."/>
            <person name="Zwiers L.-H."/>
            <person name="Turgeon B."/>
            <person name="Goodwin S."/>
            <person name="Spatafora J."/>
            <person name="Crous P."/>
            <person name="Grigoriev I."/>
        </authorList>
    </citation>
    <scope>NUCLEOTIDE SEQUENCE</scope>
    <source>
        <strain evidence="1">CBS 279.74</strain>
    </source>
</reference>
<dbReference type="EMBL" id="MU005768">
    <property type="protein sequence ID" value="KAF2711168.1"/>
    <property type="molecule type" value="Genomic_DNA"/>
</dbReference>
<dbReference type="Proteomes" id="UP000799428">
    <property type="component" value="Unassembled WGS sequence"/>
</dbReference>
<organism evidence="1 2">
    <name type="scientific">Pleomassaria siparia CBS 279.74</name>
    <dbReference type="NCBI Taxonomy" id="1314801"/>
    <lineage>
        <taxon>Eukaryota</taxon>
        <taxon>Fungi</taxon>
        <taxon>Dikarya</taxon>
        <taxon>Ascomycota</taxon>
        <taxon>Pezizomycotina</taxon>
        <taxon>Dothideomycetes</taxon>
        <taxon>Pleosporomycetidae</taxon>
        <taxon>Pleosporales</taxon>
        <taxon>Pleomassariaceae</taxon>
        <taxon>Pleomassaria</taxon>
    </lineage>
</organism>